<dbReference type="InterPro" id="IPR007423">
    <property type="entry name" value="Sel_put"/>
</dbReference>
<proteinExistence type="predicted"/>
<reference evidence="1 2" key="1">
    <citation type="submission" date="2024-05" db="EMBL/GenBank/DDBJ databases">
        <title>Sphingomonas sp. HF-S3 16S ribosomal RNA gene Genome sequencing and assembly.</title>
        <authorList>
            <person name="Lee H."/>
        </authorList>
    </citation>
    <scope>NUCLEOTIDE SEQUENCE [LARGE SCALE GENOMIC DNA]</scope>
    <source>
        <strain evidence="1 2">HF-S3</strain>
    </source>
</reference>
<name>A0ABV0B2I4_9SPHN</name>
<keyword evidence="2" id="KW-1185">Reference proteome</keyword>
<dbReference type="Proteomes" id="UP001427805">
    <property type="component" value="Unassembled WGS sequence"/>
</dbReference>
<organism evidence="1 2">
    <name type="scientific">Sphingomonas rustica</name>
    <dbReference type="NCBI Taxonomy" id="3103142"/>
    <lineage>
        <taxon>Bacteria</taxon>
        <taxon>Pseudomonadati</taxon>
        <taxon>Pseudomonadota</taxon>
        <taxon>Alphaproteobacteria</taxon>
        <taxon>Sphingomonadales</taxon>
        <taxon>Sphingomonadaceae</taxon>
        <taxon>Sphingomonas</taxon>
    </lineage>
</organism>
<evidence type="ECO:0000313" key="2">
    <source>
        <dbReference type="Proteomes" id="UP001427805"/>
    </source>
</evidence>
<dbReference type="Pfam" id="PF04328">
    <property type="entry name" value="Sel_put"/>
    <property type="match status" value="1"/>
</dbReference>
<gene>
    <name evidence="1" type="ORF">TPR58_01400</name>
</gene>
<protein>
    <submittedName>
        <fullName evidence="1">YbdD/YjiX family protein</fullName>
    </submittedName>
</protein>
<comment type="caution">
    <text evidence="1">The sequence shown here is derived from an EMBL/GenBank/DDBJ whole genome shotgun (WGS) entry which is preliminary data.</text>
</comment>
<sequence>MSSEADPVAEPPRAGAGSRLGRAIAIIFGAGDYEAHLRHAAAKGHAPLSRGAFDRRRLEARYGRSSHRCC</sequence>
<dbReference type="RefSeq" id="WP_346244810.1">
    <property type="nucleotide sequence ID" value="NZ_JBDIZK010000001.1"/>
</dbReference>
<evidence type="ECO:0000313" key="1">
    <source>
        <dbReference type="EMBL" id="MEN3745805.1"/>
    </source>
</evidence>
<dbReference type="EMBL" id="JBDIZK010000001">
    <property type="protein sequence ID" value="MEN3745805.1"/>
    <property type="molecule type" value="Genomic_DNA"/>
</dbReference>
<accession>A0ABV0B2I4</accession>